<dbReference type="AlphaFoldDB" id="A0A2K4FBJ7"/>
<dbReference type="EMBL" id="PPPX01000011">
    <property type="protein sequence ID" value="POA08730.1"/>
    <property type="molecule type" value="Genomic_DNA"/>
</dbReference>
<dbReference type="Pfam" id="PF06028">
    <property type="entry name" value="DUF915"/>
    <property type="match status" value="1"/>
</dbReference>
<feature type="signal peptide" evidence="1">
    <location>
        <begin position="1"/>
        <end position="19"/>
    </location>
</feature>
<evidence type="ECO:0000313" key="2">
    <source>
        <dbReference type="EMBL" id="POA08730.1"/>
    </source>
</evidence>
<organism evidence="2 3">
    <name type="scientific">Staphylococcus argensis</name>
    <dbReference type="NCBI Taxonomy" id="1607738"/>
    <lineage>
        <taxon>Bacteria</taxon>
        <taxon>Bacillati</taxon>
        <taxon>Bacillota</taxon>
        <taxon>Bacilli</taxon>
        <taxon>Bacillales</taxon>
        <taxon>Staphylococcaceae</taxon>
        <taxon>Staphylococcus</taxon>
    </lineage>
</organism>
<dbReference type="PROSITE" id="PS51257">
    <property type="entry name" value="PROKAR_LIPOPROTEIN"/>
    <property type="match status" value="1"/>
</dbReference>
<keyword evidence="2" id="KW-0378">Hydrolase</keyword>
<keyword evidence="3" id="KW-1185">Reference proteome</keyword>
<proteinExistence type="predicted"/>
<dbReference type="GO" id="GO:0016787">
    <property type="term" value="F:hydrolase activity"/>
    <property type="evidence" value="ECO:0007669"/>
    <property type="project" value="UniProtKB-KW"/>
</dbReference>
<name>A0A2K4FBJ7_9STAP</name>
<evidence type="ECO:0000313" key="3">
    <source>
        <dbReference type="Proteomes" id="UP000242712"/>
    </source>
</evidence>
<comment type="caution">
    <text evidence="2">The sequence shown here is derived from an EMBL/GenBank/DDBJ whole genome shotgun (WGS) entry which is preliminary data.</text>
</comment>
<protein>
    <submittedName>
        <fullName evidence="2">Alpha/beta hydrolase</fullName>
    </submittedName>
</protein>
<accession>A0A2K4FBJ7</accession>
<feature type="chain" id="PRO_5038730677" evidence="1">
    <location>
        <begin position="20"/>
        <end position="281"/>
    </location>
</feature>
<gene>
    <name evidence="2" type="ORF">CD039_07005</name>
</gene>
<dbReference type="OrthoDB" id="503948at2"/>
<keyword evidence="1" id="KW-0732">Signal</keyword>
<dbReference type="SUPFAM" id="SSF53474">
    <property type="entry name" value="alpha/beta-Hydrolases"/>
    <property type="match status" value="1"/>
</dbReference>
<dbReference type="Proteomes" id="UP000242712">
    <property type="component" value="Unassembled WGS sequence"/>
</dbReference>
<dbReference type="InterPro" id="IPR029058">
    <property type="entry name" value="AB_hydrolase_fold"/>
</dbReference>
<evidence type="ECO:0000256" key="1">
    <source>
        <dbReference type="SAM" id="SignalP"/>
    </source>
</evidence>
<dbReference type="RefSeq" id="WP_103371722.1">
    <property type="nucleotide sequence ID" value="NZ_CBCRVO010000003.1"/>
</dbReference>
<dbReference type="GeneID" id="98298095"/>
<sequence length="281" mass="32120">MKKLAMILFMVLLTTSLSACSWVSLSHKKPTYTSKEITPTLYLHGYSGTLNSTKYLIHSATNEHKHETVYATVDAQGHVTVDRPLSNHDRHPIVIIKLEDNENGDYPTNAQWIKNVLVKLEDQQKFDQYNMVMHSMANMSFSYFMLEYGNDKDLPKLNKQVNIAGTFDGVLGMDDKANENHLDQNGKPERMTKEYRDILPLKQIYRNKHIQVLNIYGDVEDGSHSDRRVSNVSSQSLEYIIGDVVDSYNTLKITGKEGDHSELHDSAKVAHHINQFLWGHD</sequence>
<dbReference type="InterPro" id="IPR010315">
    <property type="entry name" value="DUF915_hydro-like"/>
</dbReference>
<reference evidence="2 3" key="1">
    <citation type="submission" date="2017-08" db="EMBL/GenBank/DDBJ databases">
        <title>Draft genome sequences of 64 type strains of genus Staph aureus.</title>
        <authorList>
            <person name="Cole K."/>
            <person name="Golubchik T."/>
            <person name="Russell J."/>
            <person name="Foster D."/>
            <person name="Llewelyn M."/>
            <person name="Wilson D."/>
            <person name="Crook D."/>
            <person name="Paul J."/>
        </authorList>
    </citation>
    <scope>NUCLEOTIDE SEQUENCE [LARGE SCALE GENOMIC DNA]</scope>
    <source>
        <strain evidence="2 3">DSM 29875</strain>
    </source>
</reference>
<dbReference type="Gene3D" id="3.40.50.1820">
    <property type="entry name" value="alpha/beta hydrolase"/>
    <property type="match status" value="1"/>
</dbReference>